<evidence type="ECO:0000313" key="2">
    <source>
        <dbReference type="EMBL" id="KAJ7354046.1"/>
    </source>
</evidence>
<reference evidence="2" key="1">
    <citation type="submission" date="2023-03" db="EMBL/GenBank/DDBJ databases">
        <title>Massive genome expansion in bonnet fungi (Mycena s.s.) driven by repeated elements and novel gene families across ecological guilds.</title>
        <authorList>
            <consortium name="Lawrence Berkeley National Laboratory"/>
            <person name="Harder C.B."/>
            <person name="Miyauchi S."/>
            <person name="Viragh M."/>
            <person name="Kuo A."/>
            <person name="Thoen E."/>
            <person name="Andreopoulos B."/>
            <person name="Lu D."/>
            <person name="Skrede I."/>
            <person name="Drula E."/>
            <person name="Henrissat B."/>
            <person name="Morin E."/>
            <person name="Kohler A."/>
            <person name="Barry K."/>
            <person name="LaButti K."/>
            <person name="Morin E."/>
            <person name="Salamov A."/>
            <person name="Lipzen A."/>
            <person name="Mereny Z."/>
            <person name="Hegedus B."/>
            <person name="Baldrian P."/>
            <person name="Stursova M."/>
            <person name="Weitz H."/>
            <person name="Taylor A."/>
            <person name="Grigoriev I.V."/>
            <person name="Nagy L.G."/>
            <person name="Martin F."/>
            <person name="Kauserud H."/>
        </authorList>
    </citation>
    <scope>NUCLEOTIDE SEQUENCE</scope>
    <source>
        <strain evidence="2">CBHHK002</strain>
    </source>
</reference>
<accession>A0AAD7EX30</accession>
<sequence>MDELNALPYLDSVVHETLRLMRCREILRNVRGTMRFHEDTSAGQMRSQAPGAEARDVRLSESADGEAAHGSAADECVAQMRTRRLAVGKGVRAAAMCGRRVARTMPRVASMRWRRSMAATAASDDSAHVREVEGVASTPGAACGRGTEGKTGNVGDAGSVTARACIRHQYRSWKGGGRVDAMQREDEVSLVRLKRGTETFQGPTGIEGAGDGAWATAHWGMSHIQEVPGILRERGAGGGSKRRGRESGGNDEETPRRSKELDAVEYRHTMCGARYGPALSSDTPAVWVLVSGNALDWGSCRASGSNGDAIRQGEKDFRGWEAGMRNRRGRTYTEAGWVESYVRRIAIGHAREGGIAGAEAGGAGGRRATGGAGAASRRRWWREKAWRQWWAQRTRSMMPVHSRLIRALWSERKGMGSLKFASAVTVVNYPVSDSTGIKFDVCGGIPSVFQKGYTLGTRPLYDNAPKEHKPGKGGWLYLIQLLR</sequence>
<feature type="compositionally biased region" description="Basic and acidic residues" evidence="1">
    <location>
        <begin position="245"/>
        <end position="260"/>
    </location>
</feature>
<evidence type="ECO:0000256" key="1">
    <source>
        <dbReference type="SAM" id="MobiDB-lite"/>
    </source>
</evidence>
<name>A0AAD7EX30_9AGAR</name>
<feature type="region of interest" description="Disordered" evidence="1">
    <location>
        <begin position="230"/>
        <end position="260"/>
    </location>
</feature>
<organism evidence="2 3">
    <name type="scientific">Mycena albidolilacea</name>
    <dbReference type="NCBI Taxonomy" id="1033008"/>
    <lineage>
        <taxon>Eukaryota</taxon>
        <taxon>Fungi</taxon>
        <taxon>Dikarya</taxon>
        <taxon>Basidiomycota</taxon>
        <taxon>Agaricomycotina</taxon>
        <taxon>Agaricomycetes</taxon>
        <taxon>Agaricomycetidae</taxon>
        <taxon>Agaricales</taxon>
        <taxon>Marasmiineae</taxon>
        <taxon>Mycenaceae</taxon>
        <taxon>Mycena</taxon>
    </lineage>
</organism>
<keyword evidence="3" id="KW-1185">Reference proteome</keyword>
<gene>
    <name evidence="2" type="ORF">DFH08DRAFT_803961</name>
</gene>
<dbReference type="Proteomes" id="UP001218218">
    <property type="component" value="Unassembled WGS sequence"/>
</dbReference>
<evidence type="ECO:0000313" key="3">
    <source>
        <dbReference type="Proteomes" id="UP001218218"/>
    </source>
</evidence>
<dbReference type="AlphaFoldDB" id="A0AAD7EX30"/>
<proteinExistence type="predicted"/>
<feature type="region of interest" description="Disordered" evidence="1">
    <location>
        <begin position="38"/>
        <end position="57"/>
    </location>
</feature>
<dbReference type="EMBL" id="JARIHO010000010">
    <property type="protein sequence ID" value="KAJ7354046.1"/>
    <property type="molecule type" value="Genomic_DNA"/>
</dbReference>
<protein>
    <submittedName>
        <fullName evidence="2">Uncharacterized protein</fullName>
    </submittedName>
</protein>
<comment type="caution">
    <text evidence="2">The sequence shown here is derived from an EMBL/GenBank/DDBJ whole genome shotgun (WGS) entry which is preliminary data.</text>
</comment>